<evidence type="ECO:0000313" key="5">
    <source>
        <dbReference type="Proteomes" id="UP001652622"/>
    </source>
</evidence>
<sequence length="536" mass="57831">MTASHGIPLAVVYNFSTINGSSRPRTLGSFIRCLPACRSSSWDVRLLDIFAALCHVLPNRAACYRSLPFTQHQSNREGPTGTTWFGILFDALSRPETFRGLSGHLELETTKPFHLLSQIQDALPGVHLGGGVRRGDLLQSVDLREAYLHVPVSPSHRKFLRFQIGDDHYQYCAMPFGLSSAPRTFTKLVAVVAASLRKIPVRVLCYLDDILVLSSSRSQAARDLHLVIMAFQNHGFSINFPKSYLYPSTSLLHLGAVIDSIRGQVFSISRQDLESSRPDTSSSVSSLHPPSPAVTTAGEDGVVLLNCSMGTTSREAIAMVSAPLPALGMQRFPSQSIPSTSTSAVVSVVDGIGRAQGLALSDSTQNDSNFGRQPSRLGSPPSTSGGARSLVHSRKRPQHQSVGTQSNPPGPQTFSIAVGGSPRPCAHGQHCSQGPCKQRRRDSFEVSDVRSGESIPVGGMPPSFFESRSHLRRRQRAGRLAQQTKSRSLRMAAASEALSRSHPSIRHACRGLVRQSVECPTSTLCDSLPLPVGDGS</sequence>
<feature type="compositionally biased region" description="Polar residues" evidence="3">
    <location>
        <begin position="399"/>
        <end position="415"/>
    </location>
</feature>
<dbReference type="RefSeq" id="XP_034258832.2">
    <property type="nucleotide sequence ID" value="XM_034402941.2"/>
</dbReference>
<dbReference type="AlphaFoldDB" id="A0A6P9AJV9"/>
<dbReference type="SUPFAM" id="SSF56672">
    <property type="entry name" value="DNA/RNA polymerases"/>
    <property type="match status" value="1"/>
</dbReference>
<dbReference type="Proteomes" id="UP001652622">
    <property type="component" value="Unplaced"/>
</dbReference>
<dbReference type="Gene3D" id="3.10.10.10">
    <property type="entry name" value="HIV Type 1 Reverse Transcriptase, subunit A, domain 1"/>
    <property type="match status" value="1"/>
</dbReference>
<dbReference type="PROSITE" id="PS50878">
    <property type="entry name" value="RT_POL"/>
    <property type="match status" value="1"/>
</dbReference>
<dbReference type="KEGG" id="pgut:117655455"/>
<dbReference type="PANTHER" id="PTHR33050">
    <property type="entry name" value="REVERSE TRANSCRIPTASE DOMAIN-CONTAINING PROTEIN"/>
    <property type="match status" value="1"/>
</dbReference>
<keyword evidence="5" id="KW-1185">Reference proteome</keyword>
<feature type="region of interest" description="Disordered" evidence="3">
    <location>
        <begin position="272"/>
        <end position="295"/>
    </location>
</feature>
<name>A0A6P9AJV9_PANGU</name>
<feature type="compositionally biased region" description="Polar residues" evidence="3">
    <location>
        <begin position="361"/>
        <end position="372"/>
    </location>
</feature>
<comment type="similarity">
    <text evidence="1">Belongs to the beta type-B retroviral polymerase family. HERV class-II K(HML-2) pol subfamily.</text>
</comment>
<dbReference type="InterPro" id="IPR043502">
    <property type="entry name" value="DNA/RNA_pol_sf"/>
</dbReference>
<dbReference type="PANTHER" id="PTHR33050:SF7">
    <property type="entry name" value="RIBONUCLEASE H"/>
    <property type="match status" value="1"/>
</dbReference>
<dbReference type="CDD" id="cd03714">
    <property type="entry name" value="RT_DIRS1"/>
    <property type="match status" value="1"/>
</dbReference>
<feature type="domain" description="Reverse transcriptase" evidence="4">
    <location>
        <begin position="1"/>
        <end position="258"/>
    </location>
</feature>
<dbReference type="Gene3D" id="3.30.70.270">
    <property type="match status" value="1"/>
</dbReference>
<reference evidence="6" key="1">
    <citation type="submission" date="2025-08" db="UniProtKB">
        <authorList>
            <consortium name="RefSeq"/>
        </authorList>
    </citation>
    <scope>IDENTIFICATION</scope>
    <source>
        <tissue evidence="6">Blood</tissue>
    </source>
</reference>
<evidence type="ECO:0000256" key="1">
    <source>
        <dbReference type="ARBA" id="ARBA00010879"/>
    </source>
</evidence>
<dbReference type="GeneID" id="117655455"/>
<dbReference type="Pfam" id="PF00078">
    <property type="entry name" value="RVT_1"/>
    <property type="match status" value="1"/>
</dbReference>
<dbReference type="InterPro" id="IPR000477">
    <property type="entry name" value="RT_dom"/>
</dbReference>
<evidence type="ECO:0000259" key="4">
    <source>
        <dbReference type="PROSITE" id="PS50878"/>
    </source>
</evidence>
<dbReference type="InterPro" id="IPR052055">
    <property type="entry name" value="Hepadnavirus_pol/RT"/>
</dbReference>
<evidence type="ECO:0000256" key="3">
    <source>
        <dbReference type="SAM" id="MobiDB-lite"/>
    </source>
</evidence>
<evidence type="ECO:0000256" key="2">
    <source>
        <dbReference type="ARBA" id="ARBA00012180"/>
    </source>
</evidence>
<feature type="compositionally biased region" description="Basic and acidic residues" evidence="3">
    <location>
        <begin position="441"/>
        <end position="451"/>
    </location>
</feature>
<dbReference type="EC" id="3.1.26.4" evidence="2"/>
<protein>
    <recommendedName>
        <fullName evidence="2">ribonuclease H</fullName>
        <ecNumber evidence="2">3.1.26.4</ecNumber>
    </recommendedName>
</protein>
<dbReference type="GO" id="GO:0004523">
    <property type="term" value="F:RNA-DNA hybrid ribonuclease activity"/>
    <property type="evidence" value="ECO:0007669"/>
    <property type="project" value="UniProtKB-EC"/>
</dbReference>
<dbReference type="InterPro" id="IPR043128">
    <property type="entry name" value="Rev_trsase/Diguanyl_cyclase"/>
</dbReference>
<organism evidence="5 6">
    <name type="scientific">Pantherophis guttatus</name>
    <name type="common">Corn snake</name>
    <name type="synonym">Elaphe guttata</name>
    <dbReference type="NCBI Taxonomy" id="94885"/>
    <lineage>
        <taxon>Eukaryota</taxon>
        <taxon>Metazoa</taxon>
        <taxon>Chordata</taxon>
        <taxon>Craniata</taxon>
        <taxon>Vertebrata</taxon>
        <taxon>Euteleostomi</taxon>
        <taxon>Lepidosauria</taxon>
        <taxon>Squamata</taxon>
        <taxon>Bifurcata</taxon>
        <taxon>Unidentata</taxon>
        <taxon>Episquamata</taxon>
        <taxon>Toxicofera</taxon>
        <taxon>Serpentes</taxon>
        <taxon>Colubroidea</taxon>
        <taxon>Colubridae</taxon>
        <taxon>Colubrinae</taxon>
        <taxon>Pantherophis</taxon>
    </lineage>
</organism>
<accession>A0A6P9AJV9</accession>
<proteinExistence type="inferred from homology"/>
<gene>
    <name evidence="6" type="primary">LOC117655455</name>
</gene>
<feature type="compositionally biased region" description="Low complexity" evidence="3">
    <location>
        <begin position="278"/>
        <end position="288"/>
    </location>
</feature>
<feature type="region of interest" description="Disordered" evidence="3">
    <location>
        <begin position="359"/>
        <end position="464"/>
    </location>
</feature>
<evidence type="ECO:0000313" key="6">
    <source>
        <dbReference type="RefSeq" id="XP_034258832.2"/>
    </source>
</evidence>